<dbReference type="PANTHER" id="PTHR43576">
    <property type="entry name" value="ALPHA-L-ARABINOFURANOSIDASE C-RELATED"/>
    <property type="match status" value="1"/>
</dbReference>
<sequence length="497" mass="55654">MAERIVLNTDIRKGKIDRNIYGHFAEHLGRCIYEGIWVGEDSPIPNTKGIRNDVVEALKEMKIPVLRWPGGCFADEYHWKDGIGPSEERKRMINTHWGGAVENNHFGTHEFMLLCEMLGCEPYINGNVGSGTVQEMSEWVEYLTFNGVSPMAELRQKNGQEDAWSVKYFGVGNENWGCGGNMRPEFYADLYRQYQTYVRNYGDNKIHRIACGANADDYNWTEVLMREATRFMDSITLHYYTLPTSDWNHKGAATGFGTDEYFTTLKKALFMDELVTRHIAIMDKYDPEKRVGLIVDEWGTWYDVEPGTNPGFLYQQNTIRDALVAGLTLNIFHKHSDRVRMANIAQTVNVLQAVILTEGEKMLLTPTYHVFNMYKVHQDAELLELTVDSPVYSYEGVEIPEVSASASVNAEGIIHVSLCNLNHASSAVLPLALRGLAGQASVSGTTLAGASIDAHNSFEQPEAVTPQAFSAFKLEGDTLTVELPPMSVTVLAITPQA</sequence>
<feature type="domain" description="Alpha-L-arabinofuranosidase C-terminal" evidence="9">
    <location>
        <begin position="296"/>
        <end position="487"/>
    </location>
</feature>
<evidence type="ECO:0000256" key="8">
    <source>
        <dbReference type="ARBA" id="ARBA00023295"/>
    </source>
</evidence>
<accession>A0ABS4P1A8</accession>
<dbReference type="InterPro" id="IPR010720">
    <property type="entry name" value="Alpha-L-AF_C"/>
</dbReference>
<keyword evidence="8 10" id="KW-0326">Glycosidase</keyword>
<evidence type="ECO:0000256" key="4">
    <source>
        <dbReference type="ARBA" id="ARBA00011165"/>
    </source>
</evidence>
<proteinExistence type="inferred from homology"/>
<reference evidence="10 11" key="1">
    <citation type="submission" date="2021-03" db="EMBL/GenBank/DDBJ databases">
        <title>Genomic Encyclopedia of Type Strains, Phase IV (KMG-IV): sequencing the most valuable type-strain genomes for metagenomic binning, comparative biology and taxonomic classification.</title>
        <authorList>
            <person name="Goeker M."/>
        </authorList>
    </citation>
    <scope>NUCLEOTIDE SEQUENCE [LARGE SCALE GENOMIC DNA]</scope>
    <source>
        <strain evidence="10 11">DSM 101953</strain>
    </source>
</reference>
<comment type="similarity">
    <text evidence="3">Belongs to the glycosyl hydrolase 51 family.</text>
</comment>
<evidence type="ECO:0000313" key="10">
    <source>
        <dbReference type="EMBL" id="MBP2115332.1"/>
    </source>
</evidence>
<dbReference type="InterPro" id="IPR013780">
    <property type="entry name" value="Glyco_hydro_b"/>
</dbReference>
<dbReference type="Pfam" id="PF22848">
    <property type="entry name" value="ASD1_dom"/>
    <property type="match status" value="1"/>
</dbReference>
<protein>
    <recommendedName>
        <fullName evidence="5">non-reducing end alpha-L-arabinofuranosidase</fullName>
        <ecNumber evidence="5">3.2.1.55</ecNumber>
    </recommendedName>
</protein>
<dbReference type="EC" id="3.2.1.55" evidence="5"/>
<keyword evidence="7" id="KW-0119">Carbohydrate metabolism</keyword>
<dbReference type="Pfam" id="PF06964">
    <property type="entry name" value="Alpha-L-AF_C"/>
    <property type="match status" value="1"/>
</dbReference>
<evidence type="ECO:0000256" key="3">
    <source>
        <dbReference type="ARBA" id="ARBA00007186"/>
    </source>
</evidence>
<evidence type="ECO:0000256" key="5">
    <source>
        <dbReference type="ARBA" id="ARBA00012670"/>
    </source>
</evidence>
<dbReference type="Gene3D" id="3.20.20.80">
    <property type="entry name" value="Glycosidases"/>
    <property type="match status" value="1"/>
</dbReference>
<evidence type="ECO:0000256" key="6">
    <source>
        <dbReference type="ARBA" id="ARBA00022801"/>
    </source>
</evidence>
<evidence type="ECO:0000256" key="1">
    <source>
        <dbReference type="ARBA" id="ARBA00001462"/>
    </source>
</evidence>
<name>A0ABS4P1A8_9BACL</name>
<dbReference type="EMBL" id="JAGGLV010000026">
    <property type="protein sequence ID" value="MBP2115332.1"/>
    <property type="molecule type" value="Genomic_DNA"/>
</dbReference>
<dbReference type="PANTHER" id="PTHR43576:SF2">
    <property type="entry name" value="INTRACELLULAR EXO-ALPHA-L-ARABINOFURANOSIDASE 2"/>
    <property type="match status" value="1"/>
</dbReference>
<dbReference type="SUPFAM" id="SSF51445">
    <property type="entry name" value="(Trans)glycosidases"/>
    <property type="match status" value="1"/>
</dbReference>
<organism evidence="10 11">
    <name type="scientific">Paenibacillus silagei</name>
    <dbReference type="NCBI Taxonomy" id="1670801"/>
    <lineage>
        <taxon>Bacteria</taxon>
        <taxon>Bacillati</taxon>
        <taxon>Bacillota</taxon>
        <taxon>Bacilli</taxon>
        <taxon>Bacillales</taxon>
        <taxon>Paenibacillaceae</taxon>
        <taxon>Paenibacillus</taxon>
    </lineage>
</organism>
<comment type="caution">
    <text evidence="10">The sequence shown here is derived from an EMBL/GenBank/DDBJ whole genome shotgun (WGS) entry which is preliminary data.</text>
</comment>
<dbReference type="InterPro" id="IPR055235">
    <property type="entry name" value="ASD1_cat"/>
</dbReference>
<evidence type="ECO:0000313" key="11">
    <source>
        <dbReference type="Proteomes" id="UP000773462"/>
    </source>
</evidence>
<dbReference type="RefSeq" id="WP_209878336.1">
    <property type="nucleotide sequence ID" value="NZ_JAGGLV010000026.1"/>
</dbReference>
<dbReference type="InterPro" id="IPR017853">
    <property type="entry name" value="GH"/>
</dbReference>
<dbReference type="SUPFAM" id="SSF51011">
    <property type="entry name" value="Glycosyl hydrolase domain"/>
    <property type="match status" value="1"/>
</dbReference>
<comment type="pathway">
    <text evidence="2">Glycan metabolism.</text>
</comment>
<evidence type="ECO:0000256" key="7">
    <source>
        <dbReference type="ARBA" id="ARBA00023277"/>
    </source>
</evidence>
<dbReference type="Gene3D" id="2.60.40.1180">
    <property type="entry name" value="Golgi alpha-mannosidase II"/>
    <property type="match status" value="1"/>
</dbReference>
<gene>
    <name evidence="10" type="ORF">J2Z70_005519</name>
</gene>
<keyword evidence="11" id="KW-1185">Reference proteome</keyword>
<comment type="subunit">
    <text evidence="4">Homohexamer; trimer of dimers.</text>
</comment>
<evidence type="ECO:0000259" key="9">
    <source>
        <dbReference type="SMART" id="SM00813"/>
    </source>
</evidence>
<keyword evidence="6 10" id="KW-0378">Hydrolase</keyword>
<comment type="catalytic activity">
    <reaction evidence="1">
        <text>Hydrolysis of terminal non-reducing alpha-L-arabinofuranoside residues in alpha-L-arabinosides.</text>
        <dbReference type="EC" id="3.2.1.55"/>
    </reaction>
</comment>
<dbReference type="SMART" id="SM00813">
    <property type="entry name" value="Alpha-L-AF_C"/>
    <property type="match status" value="1"/>
</dbReference>
<evidence type="ECO:0000256" key="2">
    <source>
        <dbReference type="ARBA" id="ARBA00004881"/>
    </source>
</evidence>
<dbReference type="GO" id="GO:0046556">
    <property type="term" value="F:alpha-L-arabinofuranosidase activity"/>
    <property type="evidence" value="ECO:0007669"/>
    <property type="project" value="UniProtKB-EC"/>
</dbReference>
<dbReference type="Proteomes" id="UP000773462">
    <property type="component" value="Unassembled WGS sequence"/>
</dbReference>